<dbReference type="PROSITE" id="PS50280">
    <property type="entry name" value="SET"/>
    <property type="match status" value="1"/>
</dbReference>
<dbReference type="GO" id="GO:0005634">
    <property type="term" value="C:nucleus"/>
    <property type="evidence" value="ECO:0007669"/>
    <property type="project" value="InterPro"/>
</dbReference>
<feature type="domain" description="Post-SET" evidence="10">
    <location>
        <begin position="225"/>
        <end position="241"/>
    </location>
</feature>
<protein>
    <submittedName>
        <fullName evidence="11">Putative histone-lysine N-methyltransferase set-23</fullName>
    </submittedName>
</protein>
<dbReference type="PROSITE" id="PS50867">
    <property type="entry name" value="PRE_SET"/>
    <property type="match status" value="1"/>
</dbReference>
<feature type="domain" description="SET" evidence="8">
    <location>
        <begin position="91"/>
        <end position="216"/>
    </location>
</feature>
<dbReference type="Proteomes" id="UP000031036">
    <property type="component" value="Unassembled WGS sequence"/>
</dbReference>
<evidence type="ECO:0000256" key="7">
    <source>
        <dbReference type="ARBA" id="ARBA00022833"/>
    </source>
</evidence>
<keyword evidence="2" id="KW-0158">Chromosome</keyword>
<proteinExistence type="predicted"/>
<dbReference type="PANTHER" id="PTHR46223">
    <property type="entry name" value="HISTONE-LYSINE N-METHYLTRANSFERASE SUV39H"/>
    <property type="match status" value="1"/>
</dbReference>
<reference evidence="12" key="2">
    <citation type="submission" date="2018-11" db="EMBL/GenBank/DDBJ databases">
        <authorList>
            <consortium name="Pathogen Informatics"/>
        </authorList>
    </citation>
    <scope>NUCLEOTIDE SEQUENCE [LARGE SCALE GENOMIC DNA]</scope>
</reference>
<dbReference type="InterPro" id="IPR007728">
    <property type="entry name" value="Pre-SET_dom"/>
</dbReference>
<keyword evidence="6" id="KW-0479">Metal-binding</keyword>
<sequence length="248" mass="27625">MEFEYITHLVPGVGCRVEEFETRFKGCECVGECLATTNCSCLLYKKDTYTEDGLLIESAVDVPIIECSEECACALNERPCNNRCVQLGVTLPLEVFATRNKGRGLRCRESIRRGRFVIEYIGEVVGAEEVQRRVSPNNYVLTVNECFGAQASEDGRCTTATYIDPSRRGNLARFINHSCNPNLKLVAVRVGSPLVHVALFADKDIRPFEELTYDYGESALASSVRRKPCHCESENCRRFLPASATATS</sequence>
<keyword evidence="3 11" id="KW-0489">Methyltransferase</keyword>
<gene>
    <name evidence="11" type="primary">set-23</name>
    <name evidence="11" type="ORF">Tcan_14589</name>
    <name evidence="12" type="ORF">TCNE_LOCUS5563</name>
</gene>
<evidence type="ECO:0000256" key="6">
    <source>
        <dbReference type="ARBA" id="ARBA00022723"/>
    </source>
</evidence>
<dbReference type="EMBL" id="UYWY01019368">
    <property type="protein sequence ID" value="VDM36730.1"/>
    <property type="molecule type" value="Genomic_DNA"/>
</dbReference>
<dbReference type="GO" id="GO:0032259">
    <property type="term" value="P:methylation"/>
    <property type="evidence" value="ECO:0007669"/>
    <property type="project" value="UniProtKB-KW"/>
</dbReference>
<dbReference type="SUPFAM" id="SSF82199">
    <property type="entry name" value="SET domain"/>
    <property type="match status" value="1"/>
</dbReference>
<keyword evidence="5" id="KW-0949">S-adenosyl-L-methionine</keyword>
<keyword evidence="7" id="KW-0862">Zinc</keyword>
<dbReference type="OrthoDB" id="616263at2759"/>
<comment type="subcellular location">
    <subcellularLocation>
        <location evidence="1">Chromosome</location>
    </subcellularLocation>
</comment>
<dbReference type="InterPro" id="IPR003616">
    <property type="entry name" value="Post-SET_dom"/>
</dbReference>
<dbReference type="SMART" id="SM00508">
    <property type="entry name" value="PostSET"/>
    <property type="match status" value="1"/>
</dbReference>
<dbReference type="PROSITE" id="PS50868">
    <property type="entry name" value="POST_SET"/>
    <property type="match status" value="1"/>
</dbReference>
<dbReference type="GO" id="GO:0042054">
    <property type="term" value="F:histone methyltransferase activity"/>
    <property type="evidence" value="ECO:0007669"/>
    <property type="project" value="InterPro"/>
</dbReference>
<dbReference type="InterPro" id="IPR046341">
    <property type="entry name" value="SET_dom_sf"/>
</dbReference>
<dbReference type="OMA" id="VDSMVPK"/>
<dbReference type="AlphaFoldDB" id="A0A0B2VWD7"/>
<evidence type="ECO:0000259" key="10">
    <source>
        <dbReference type="PROSITE" id="PS50868"/>
    </source>
</evidence>
<dbReference type="SMART" id="SM00317">
    <property type="entry name" value="SET"/>
    <property type="match status" value="1"/>
</dbReference>
<evidence type="ECO:0000256" key="1">
    <source>
        <dbReference type="ARBA" id="ARBA00004286"/>
    </source>
</evidence>
<dbReference type="STRING" id="6265.A0A0B2VWD7"/>
<dbReference type="Gene3D" id="2.170.270.10">
    <property type="entry name" value="SET domain"/>
    <property type="match status" value="1"/>
</dbReference>
<evidence type="ECO:0000256" key="2">
    <source>
        <dbReference type="ARBA" id="ARBA00022454"/>
    </source>
</evidence>
<evidence type="ECO:0000259" key="8">
    <source>
        <dbReference type="PROSITE" id="PS50280"/>
    </source>
</evidence>
<dbReference type="InterPro" id="IPR050973">
    <property type="entry name" value="H3K9_Histone-Lys_N-MTase"/>
</dbReference>
<reference evidence="11 13" key="1">
    <citation type="submission" date="2014-11" db="EMBL/GenBank/DDBJ databases">
        <title>Genetic blueprint of the zoonotic pathogen Toxocara canis.</title>
        <authorList>
            <person name="Zhu X.-Q."/>
            <person name="Korhonen P.K."/>
            <person name="Cai H."/>
            <person name="Young N.D."/>
            <person name="Nejsum P."/>
            <person name="von Samson-Himmelstjerna G."/>
            <person name="Boag P.R."/>
            <person name="Tan P."/>
            <person name="Li Q."/>
            <person name="Min J."/>
            <person name="Yang Y."/>
            <person name="Wang X."/>
            <person name="Fang X."/>
            <person name="Hall R.S."/>
            <person name="Hofmann A."/>
            <person name="Sternberg P.W."/>
            <person name="Jex A.R."/>
            <person name="Gasser R.B."/>
        </authorList>
    </citation>
    <scope>NUCLEOTIDE SEQUENCE [LARGE SCALE GENOMIC DNA]</scope>
    <source>
        <strain evidence="11">PN_DK_2014</strain>
    </source>
</reference>
<dbReference type="Pfam" id="PF05033">
    <property type="entry name" value="Pre-SET"/>
    <property type="match status" value="1"/>
</dbReference>
<dbReference type="PANTHER" id="PTHR46223:SF3">
    <property type="entry name" value="HISTONE-LYSINE N-METHYLTRANSFERASE SET-23"/>
    <property type="match status" value="1"/>
</dbReference>
<dbReference type="InterPro" id="IPR001214">
    <property type="entry name" value="SET_dom"/>
</dbReference>
<dbReference type="GO" id="GO:0005694">
    <property type="term" value="C:chromosome"/>
    <property type="evidence" value="ECO:0007669"/>
    <property type="project" value="UniProtKB-SubCell"/>
</dbReference>
<feature type="domain" description="Pre-SET" evidence="9">
    <location>
        <begin position="25"/>
        <end position="88"/>
    </location>
</feature>
<evidence type="ECO:0000313" key="12">
    <source>
        <dbReference type="EMBL" id="VDM36730.1"/>
    </source>
</evidence>
<keyword evidence="13" id="KW-1185">Reference proteome</keyword>
<dbReference type="Pfam" id="PF00856">
    <property type="entry name" value="SET"/>
    <property type="match status" value="1"/>
</dbReference>
<keyword evidence="4 11" id="KW-0808">Transferase</keyword>
<evidence type="ECO:0000256" key="5">
    <source>
        <dbReference type="ARBA" id="ARBA00022691"/>
    </source>
</evidence>
<dbReference type="GO" id="GO:0008270">
    <property type="term" value="F:zinc ion binding"/>
    <property type="evidence" value="ECO:0007669"/>
    <property type="project" value="InterPro"/>
</dbReference>
<evidence type="ECO:0000259" key="9">
    <source>
        <dbReference type="PROSITE" id="PS50867"/>
    </source>
</evidence>
<name>A0A0B2VWD7_TOXCA</name>
<evidence type="ECO:0000313" key="11">
    <source>
        <dbReference type="EMBL" id="KHN85672.1"/>
    </source>
</evidence>
<organism evidence="11 13">
    <name type="scientific">Toxocara canis</name>
    <name type="common">Canine roundworm</name>
    <dbReference type="NCBI Taxonomy" id="6265"/>
    <lineage>
        <taxon>Eukaryota</taxon>
        <taxon>Metazoa</taxon>
        <taxon>Ecdysozoa</taxon>
        <taxon>Nematoda</taxon>
        <taxon>Chromadorea</taxon>
        <taxon>Rhabditida</taxon>
        <taxon>Spirurina</taxon>
        <taxon>Ascaridomorpha</taxon>
        <taxon>Ascaridoidea</taxon>
        <taxon>Toxocaridae</taxon>
        <taxon>Toxocara</taxon>
    </lineage>
</organism>
<dbReference type="EMBL" id="JPKZ01000751">
    <property type="protein sequence ID" value="KHN85672.1"/>
    <property type="molecule type" value="Genomic_DNA"/>
</dbReference>
<accession>A0A0B2VWD7</accession>
<evidence type="ECO:0000256" key="4">
    <source>
        <dbReference type="ARBA" id="ARBA00022679"/>
    </source>
</evidence>
<evidence type="ECO:0000256" key="3">
    <source>
        <dbReference type="ARBA" id="ARBA00022603"/>
    </source>
</evidence>
<evidence type="ECO:0000313" key="13">
    <source>
        <dbReference type="Proteomes" id="UP000031036"/>
    </source>
</evidence>